<dbReference type="InterPro" id="IPR000847">
    <property type="entry name" value="LysR_HTH_N"/>
</dbReference>
<keyword evidence="7" id="KW-1185">Reference proteome</keyword>
<comment type="caution">
    <text evidence="6">The sequence shown here is derived from an EMBL/GenBank/DDBJ whole genome shotgun (WGS) entry which is preliminary data.</text>
</comment>
<dbReference type="AlphaFoldDB" id="A0A0B8NXH3"/>
<dbReference type="Gene3D" id="3.40.190.290">
    <property type="match status" value="1"/>
</dbReference>
<dbReference type="Proteomes" id="UP000031671">
    <property type="component" value="Unassembled WGS sequence"/>
</dbReference>
<dbReference type="GO" id="GO:0003700">
    <property type="term" value="F:DNA-binding transcription factor activity"/>
    <property type="evidence" value="ECO:0007669"/>
    <property type="project" value="InterPro"/>
</dbReference>
<dbReference type="FunFam" id="3.40.190.290:FF:000001">
    <property type="entry name" value="Transcriptional regulator, LysR family"/>
    <property type="match status" value="1"/>
</dbReference>
<dbReference type="Gene3D" id="1.10.10.10">
    <property type="entry name" value="Winged helix-like DNA-binding domain superfamily/Winged helix DNA-binding domain"/>
    <property type="match status" value="1"/>
</dbReference>
<evidence type="ECO:0000256" key="3">
    <source>
        <dbReference type="ARBA" id="ARBA00023125"/>
    </source>
</evidence>
<proteinExistence type="inferred from homology"/>
<dbReference type="FunFam" id="1.10.10.10:FF:000001">
    <property type="entry name" value="LysR family transcriptional regulator"/>
    <property type="match status" value="1"/>
</dbReference>
<dbReference type="SUPFAM" id="SSF46785">
    <property type="entry name" value="Winged helix' DNA-binding domain"/>
    <property type="match status" value="1"/>
</dbReference>
<reference evidence="6 7" key="1">
    <citation type="submission" date="2015-01" db="EMBL/GenBank/DDBJ databases">
        <title>Vibrio sp. C1 JCM 19231 whole genome shotgun sequence.</title>
        <authorList>
            <person name="Sawabe T."/>
            <person name="Meirelles P."/>
            <person name="Feng G."/>
            <person name="Sayaka M."/>
            <person name="Hattori M."/>
            <person name="Ohkuma M."/>
        </authorList>
    </citation>
    <scope>NUCLEOTIDE SEQUENCE [LARGE SCALE GENOMIC DNA]</scope>
    <source>
        <strain evidence="7">JCM 19231</strain>
    </source>
</reference>
<gene>
    <name evidence="6" type="ORF">JCM19231_2390</name>
</gene>
<dbReference type="InterPro" id="IPR036390">
    <property type="entry name" value="WH_DNA-bd_sf"/>
</dbReference>
<evidence type="ECO:0000256" key="1">
    <source>
        <dbReference type="ARBA" id="ARBA00009437"/>
    </source>
</evidence>
<dbReference type="GO" id="GO:0006351">
    <property type="term" value="P:DNA-templated transcription"/>
    <property type="evidence" value="ECO:0007669"/>
    <property type="project" value="TreeGrafter"/>
</dbReference>
<dbReference type="InterPro" id="IPR058163">
    <property type="entry name" value="LysR-type_TF_proteobact-type"/>
</dbReference>
<evidence type="ECO:0000313" key="7">
    <source>
        <dbReference type="Proteomes" id="UP000031671"/>
    </source>
</evidence>
<evidence type="ECO:0000259" key="5">
    <source>
        <dbReference type="PROSITE" id="PS50931"/>
    </source>
</evidence>
<comment type="similarity">
    <text evidence="1">Belongs to the LysR transcriptional regulatory family.</text>
</comment>
<dbReference type="InterPro" id="IPR005119">
    <property type="entry name" value="LysR_subst-bd"/>
</dbReference>
<evidence type="ECO:0000256" key="4">
    <source>
        <dbReference type="ARBA" id="ARBA00023163"/>
    </source>
</evidence>
<dbReference type="GO" id="GO:0043565">
    <property type="term" value="F:sequence-specific DNA binding"/>
    <property type="evidence" value="ECO:0007669"/>
    <property type="project" value="TreeGrafter"/>
</dbReference>
<reference evidence="6 7" key="2">
    <citation type="submission" date="2015-01" db="EMBL/GenBank/DDBJ databases">
        <authorList>
            <consortium name="NBRP consortium"/>
            <person name="Sawabe T."/>
            <person name="Meirelles P."/>
            <person name="Feng G."/>
            <person name="Sayaka M."/>
            <person name="Hattori M."/>
            <person name="Ohkuma M."/>
        </authorList>
    </citation>
    <scope>NUCLEOTIDE SEQUENCE [LARGE SCALE GENOMIC DNA]</scope>
    <source>
        <strain evidence="7">JCM 19231</strain>
    </source>
</reference>
<keyword evidence="3" id="KW-0238">DNA-binding</keyword>
<sequence length="272" mass="30552">MADWEGINEFVAVVEAESFTGAATKLNTSVANISRRVNALEQRLGSKLFVRTTRKVSVTEAGATYYHHCKPLVEGLGLAELAINQLHSSPQGKIKVTAPVTFGEQVLAPLMHEFLLEYPQIELDLVLSNQQLDLVQEGFDLAIRLGRLQDSSMMARKLRDRNVYVCASPSYIEKHGEPHTLSELKRHQCLRGSNKYWRFDDSGSERLIHVDGRLQCNSGYSLMDAALKGLGIVQLPDYYVQPYLESGELIELLTAYRGDKEGIWHCIRKTVC</sequence>
<dbReference type="InterPro" id="IPR036388">
    <property type="entry name" value="WH-like_DNA-bd_sf"/>
</dbReference>
<dbReference type="PROSITE" id="PS50931">
    <property type="entry name" value="HTH_LYSR"/>
    <property type="match status" value="1"/>
</dbReference>
<keyword evidence="2" id="KW-0805">Transcription regulation</keyword>
<dbReference type="PANTHER" id="PTHR30537">
    <property type="entry name" value="HTH-TYPE TRANSCRIPTIONAL REGULATOR"/>
    <property type="match status" value="1"/>
</dbReference>
<dbReference type="Pfam" id="PF03466">
    <property type="entry name" value="LysR_substrate"/>
    <property type="match status" value="1"/>
</dbReference>
<keyword evidence="4" id="KW-0804">Transcription</keyword>
<evidence type="ECO:0000256" key="2">
    <source>
        <dbReference type="ARBA" id="ARBA00023015"/>
    </source>
</evidence>
<evidence type="ECO:0000313" key="6">
    <source>
        <dbReference type="EMBL" id="GAM55788.1"/>
    </source>
</evidence>
<dbReference type="PANTHER" id="PTHR30537:SF10">
    <property type="entry name" value="TRANSCRIPTIONAL REGULATOR-RELATED"/>
    <property type="match status" value="1"/>
</dbReference>
<dbReference type="SUPFAM" id="SSF53850">
    <property type="entry name" value="Periplasmic binding protein-like II"/>
    <property type="match status" value="1"/>
</dbReference>
<dbReference type="EMBL" id="BBRZ01000018">
    <property type="protein sequence ID" value="GAM55788.1"/>
    <property type="molecule type" value="Genomic_DNA"/>
</dbReference>
<feature type="domain" description="HTH lysR-type" evidence="5">
    <location>
        <begin position="10"/>
        <end position="59"/>
    </location>
</feature>
<dbReference type="Pfam" id="PF00126">
    <property type="entry name" value="HTH_1"/>
    <property type="match status" value="1"/>
</dbReference>
<organism evidence="6 7">
    <name type="scientific">Vibrio ishigakensis</name>
    <dbReference type="NCBI Taxonomy" id="1481914"/>
    <lineage>
        <taxon>Bacteria</taxon>
        <taxon>Pseudomonadati</taxon>
        <taxon>Pseudomonadota</taxon>
        <taxon>Gammaproteobacteria</taxon>
        <taxon>Vibrionales</taxon>
        <taxon>Vibrionaceae</taxon>
        <taxon>Vibrio</taxon>
    </lineage>
</organism>
<accession>A0A0B8NXH3</accession>
<protein>
    <submittedName>
        <fullName evidence="6">Transcriptional regulator</fullName>
    </submittedName>
</protein>
<name>A0A0B8NXH3_9VIBR</name>